<accession>A0A7J7GFV9</accession>
<comment type="caution">
    <text evidence="2">The sequence shown here is derived from an EMBL/GenBank/DDBJ whole genome shotgun (WGS) entry which is preliminary data.</text>
</comment>
<proteinExistence type="predicted"/>
<protein>
    <submittedName>
        <fullName evidence="2">Uncharacterized protein</fullName>
    </submittedName>
</protein>
<evidence type="ECO:0000313" key="3">
    <source>
        <dbReference type="Proteomes" id="UP000593564"/>
    </source>
</evidence>
<evidence type="ECO:0000313" key="2">
    <source>
        <dbReference type="EMBL" id="KAF5939659.1"/>
    </source>
</evidence>
<feature type="region of interest" description="Disordered" evidence="1">
    <location>
        <begin position="68"/>
        <end position="87"/>
    </location>
</feature>
<dbReference type="AlphaFoldDB" id="A0A7J7GFV9"/>
<dbReference type="EMBL" id="JACBKZ010000011">
    <property type="protein sequence ID" value="KAF5939659.1"/>
    <property type="molecule type" value="Genomic_DNA"/>
</dbReference>
<gene>
    <name evidence="2" type="ORF">HYC85_023918</name>
</gene>
<feature type="region of interest" description="Disordered" evidence="1">
    <location>
        <begin position="1"/>
        <end position="26"/>
    </location>
</feature>
<reference evidence="3" key="1">
    <citation type="journal article" date="2020" name="Nat. Commun.">
        <title>Genome assembly of wild tea tree DASZ reveals pedigree and selection history of tea varieties.</title>
        <authorList>
            <person name="Zhang W."/>
            <person name="Zhang Y."/>
            <person name="Qiu H."/>
            <person name="Guo Y."/>
            <person name="Wan H."/>
            <person name="Zhang X."/>
            <person name="Scossa F."/>
            <person name="Alseekh S."/>
            <person name="Zhang Q."/>
            <person name="Wang P."/>
            <person name="Xu L."/>
            <person name="Schmidt M.H."/>
            <person name="Jia X."/>
            <person name="Li D."/>
            <person name="Zhu A."/>
            <person name="Guo F."/>
            <person name="Chen W."/>
            <person name="Ni D."/>
            <person name="Usadel B."/>
            <person name="Fernie A.R."/>
            <person name="Wen W."/>
        </authorList>
    </citation>
    <scope>NUCLEOTIDE SEQUENCE [LARGE SCALE GENOMIC DNA]</scope>
    <source>
        <strain evidence="3">cv. G240</strain>
    </source>
</reference>
<organism evidence="2 3">
    <name type="scientific">Camellia sinensis</name>
    <name type="common">Tea plant</name>
    <name type="synonym">Thea sinensis</name>
    <dbReference type="NCBI Taxonomy" id="4442"/>
    <lineage>
        <taxon>Eukaryota</taxon>
        <taxon>Viridiplantae</taxon>
        <taxon>Streptophyta</taxon>
        <taxon>Embryophyta</taxon>
        <taxon>Tracheophyta</taxon>
        <taxon>Spermatophyta</taxon>
        <taxon>Magnoliopsida</taxon>
        <taxon>eudicotyledons</taxon>
        <taxon>Gunneridae</taxon>
        <taxon>Pentapetalae</taxon>
        <taxon>asterids</taxon>
        <taxon>Ericales</taxon>
        <taxon>Theaceae</taxon>
        <taxon>Camellia</taxon>
    </lineage>
</organism>
<reference evidence="2 3" key="2">
    <citation type="submission" date="2020-07" db="EMBL/GenBank/DDBJ databases">
        <title>Genome assembly of wild tea tree DASZ reveals pedigree and selection history of tea varieties.</title>
        <authorList>
            <person name="Zhang W."/>
        </authorList>
    </citation>
    <scope>NUCLEOTIDE SEQUENCE [LARGE SCALE GENOMIC DNA]</scope>
    <source>
        <strain evidence="3">cv. G240</strain>
        <tissue evidence="2">Leaf</tissue>
    </source>
</reference>
<feature type="compositionally biased region" description="Polar residues" evidence="1">
    <location>
        <begin position="1"/>
        <end position="10"/>
    </location>
</feature>
<sequence length="87" mass="9901">MVLTNSSFSTLAKPLSPLPKPLPPSLSLSPNFNKTFDLNSPITTLPKPNPSSIQPHLQFHPHPIQNHFFHRHTRGSGSWTRTKRRRE</sequence>
<dbReference type="Proteomes" id="UP000593564">
    <property type="component" value="Unassembled WGS sequence"/>
</dbReference>
<evidence type="ECO:0000256" key="1">
    <source>
        <dbReference type="SAM" id="MobiDB-lite"/>
    </source>
</evidence>
<keyword evidence="3" id="KW-1185">Reference proteome</keyword>
<name>A0A7J7GFV9_CAMSI</name>